<dbReference type="InterPro" id="IPR043129">
    <property type="entry name" value="ATPase_NBD"/>
</dbReference>
<accession>K1SCD8</accession>
<evidence type="ECO:0008006" key="2">
    <source>
        <dbReference type="Google" id="ProtNLM"/>
    </source>
</evidence>
<organism evidence="1">
    <name type="scientific">human gut metagenome</name>
    <dbReference type="NCBI Taxonomy" id="408170"/>
    <lineage>
        <taxon>unclassified sequences</taxon>
        <taxon>metagenomes</taxon>
        <taxon>organismal metagenomes</taxon>
    </lineage>
</organism>
<protein>
    <recommendedName>
        <fullName evidence="2">N-acetylglucosamine kinase</fullName>
    </recommendedName>
</protein>
<dbReference type="EMBL" id="AJWY01010581">
    <property type="protein sequence ID" value="EKC55143.1"/>
    <property type="molecule type" value="Genomic_DNA"/>
</dbReference>
<gene>
    <name evidence="1" type="ORF">LEA_15506</name>
</gene>
<name>K1SCD8_9ZZZZ</name>
<dbReference type="AlphaFoldDB" id="K1SCD8"/>
<evidence type="ECO:0000313" key="1">
    <source>
        <dbReference type="EMBL" id="EKC55143.1"/>
    </source>
</evidence>
<reference evidence="1" key="1">
    <citation type="journal article" date="2013" name="Environ. Microbiol.">
        <title>Microbiota from the distal guts of lean and obese adolescents exhibit partial functional redundancy besides clear differences in community structure.</title>
        <authorList>
            <person name="Ferrer M."/>
            <person name="Ruiz A."/>
            <person name="Lanza F."/>
            <person name="Haange S.B."/>
            <person name="Oberbach A."/>
            <person name="Till H."/>
            <person name="Bargiela R."/>
            <person name="Campoy C."/>
            <person name="Segura M.T."/>
            <person name="Richter M."/>
            <person name="von Bergen M."/>
            <person name="Seifert J."/>
            <person name="Suarez A."/>
        </authorList>
    </citation>
    <scope>NUCLEOTIDE SEQUENCE</scope>
</reference>
<feature type="non-terminal residue" evidence="1">
    <location>
        <position position="88"/>
    </location>
</feature>
<dbReference type="SUPFAM" id="SSF53067">
    <property type="entry name" value="Actin-like ATPase domain"/>
    <property type="match status" value="1"/>
</dbReference>
<comment type="caution">
    <text evidence="1">The sequence shown here is derived from an EMBL/GenBank/DDBJ whole genome shotgun (WGS) entry which is preliminary data.</text>
</comment>
<sequence>MPYYVGIDGGGTKTAVELRTRGSAAHSRAVFGPLNCNSDRTAAAKTLTDTLAWLAAQPEGLAGCDGLCIGSAGISNPDAYNFIRISSA</sequence>
<proteinExistence type="predicted"/>
<dbReference type="Gene3D" id="3.30.420.40">
    <property type="match status" value="1"/>
</dbReference>